<dbReference type="AlphaFoldDB" id="A0A2I1M6V1"/>
<evidence type="ECO:0000256" key="1">
    <source>
        <dbReference type="SAM" id="MobiDB-lite"/>
    </source>
</evidence>
<sequence>MRGAINLAPTRFLTSTSTTNVLAKSDDTDGSKKVIESSISNINDLENQIKDLNEKKQEDQSKIDELKEKLESCKDNGEKLKQE</sequence>
<evidence type="ECO:0000313" key="3">
    <source>
        <dbReference type="Proteomes" id="UP000234335"/>
    </source>
</evidence>
<feature type="region of interest" description="Disordered" evidence="1">
    <location>
        <begin position="53"/>
        <end position="83"/>
    </location>
</feature>
<protein>
    <submittedName>
        <fullName evidence="2">Copper amine oxidase</fullName>
    </submittedName>
</protein>
<keyword evidence="3" id="KW-1185">Reference proteome</keyword>
<comment type="caution">
    <text evidence="2">The sequence shown here is derived from an EMBL/GenBank/DDBJ whole genome shotgun (WGS) entry which is preliminary data.</text>
</comment>
<reference evidence="2 3" key="1">
    <citation type="submission" date="2017-12" db="EMBL/GenBank/DDBJ databases">
        <title>Phylogenetic diversity of female urinary microbiome.</title>
        <authorList>
            <person name="Thomas-White K."/>
            <person name="Wolfe A.J."/>
        </authorList>
    </citation>
    <scope>NUCLEOTIDE SEQUENCE [LARGE SCALE GENOMIC DNA]</scope>
    <source>
        <strain evidence="2 3">UMB0119</strain>
    </source>
</reference>
<accession>A0A2I1M6V1</accession>
<proteinExistence type="predicted"/>
<dbReference type="EMBL" id="PKGS01000005">
    <property type="protein sequence ID" value="PKZ15870.1"/>
    <property type="molecule type" value="Genomic_DNA"/>
</dbReference>
<name>A0A2I1M6V1_9FIRM</name>
<organism evidence="2 3">
    <name type="scientific">Anaerococcus octavius</name>
    <dbReference type="NCBI Taxonomy" id="54007"/>
    <lineage>
        <taxon>Bacteria</taxon>
        <taxon>Bacillati</taxon>
        <taxon>Bacillota</taxon>
        <taxon>Tissierellia</taxon>
        <taxon>Tissierellales</taxon>
        <taxon>Peptoniphilaceae</taxon>
        <taxon>Anaerococcus</taxon>
    </lineage>
</organism>
<gene>
    <name evidence="2" type="ORF">CYJ34_07580</name>
</gene>
<feature type="non-terminal residue" evidence="2">
    <location>
        <position position="83"/>
    </location>
</feature>
<dbReference type="Proteomes" id="UP000234335">
    <property type="component" value="Unassembled WGS sequence"/>
</dbReference>
<evidence type="ECO:0000313" key="2">
    <source>
        <dbReference type="EMBL" id="PKZ15870.1"/>
    </source>
</evidence>